<dbReference type="Gene3D" id="3.30.70.1350">
    <property type="entry name" value="Cation efflux protein, cytoplasmic domain"/>
    <property type="match status" value="1"/>
</dbReference>
<evidence type="ECO:0000256" key="2">
    <source>
        <dbReference type="ARBA" id="ARBA00008114"/>
    </source>
</evidence>
<dbReference type="AlphaFoldDB" id="A0A4R3TMG1"/>
<dbReference type="InterPro" id="IPR050291">
    <property type="entry name" value="CDF_Transporter"/>
</dbReference>
<dbReference type="InterPro" id="IPR027470">
    <property type="entry name" value="Cation_efflux_CTD"/>
</dbReference>
<name>A0A4R3TMG1_9FIRM</name>
<dbReference type="EMBL" id="SMBP01000003">
    <property type="protein sequence ID" value="TCU62656.1"/>
    <property type="molecule type" value="Genomic_DNA"/>
</dbReference>
<dbReference type="InterPro" id="IPR027469">
    <property type="entry name" value="Cation_efflux_TMD_sf"/>
</dbReference>
<keyword evidence="11" id="KW-1185">Reference proteome</keyword>
<dbReference type="Gene3D" id="1.20.1510.10">
    <property type="entry name" value="Cation efflux protein transmembrane domain"/>
    <property type="match status" value="1"/>
</dbReference>
<evidence type="ECO:0000313" key="11">
    <source>
        <dbReference type="Proteomes" id="UP000295773"/>
    </source>
</evidence>
<evidence type="ECO:0000313" key="10">
    <source>
        <dbReference type="EMBL" id="TCU62656.1"/>
    </source>
</evidence>
<keyword evidence="3" id="KW-0813">Transport</keyword>
<dbReference type="NCBIfam" id="TIGR01297">
    <property type="entry name" value="CDF"/>
    <property type="match status" value="1"/>
</dbReference>
<evidence type="ECO:0000256" key="3">
    <source>
        <dbReference type="ARBA" id="ARBA00022448"/>
    </source>
</evidence>
<dbReference type="SUPFAM" id="SSF161111">
    <property type="entry name" value="Cation efflux protein transmembrane domain-like"/>
    <property type="match status" value="1"/>
</dbReference>
<reference evidence="10 11" key="1">
    <citation type="submission" date="2019-03" db="EMBL/GenBank/DDBJ databases">
        <title>Genomic Encyclopedia of Type Strains, Phase IV (KMG-IV): sequencing the most valuable type-strain genomes for metagenomic binning, comparative biology and taxonomic classification.</title>
        <authorList>
            <person name="Goeker M."/>
        </authorList>
    </citation>
    <scope>NUCLEOTIDE SEQUENCE [LARGE SCALE GENOMIC DNA]</scope>
    <source>
        <strain evidence="10 11">DSM 29481</strain>
    </source>
</reference>
<feature type="domain" description="Cation efflux protein transmembrane" evidence="8">
    <location>
        <begin position="32"/>
        <end position="224"/>
    </location>
</feature>
<evidence type="ECO:0000259" key="8">
    <source>
        <dbReference type="Pfam" id="PF01545"/>
    </source>
</evidence>
<gene>
    <name evidence="10" type="ORF">EDD61_10369</name>
</gene>
<dbReference type="PANTHER" id="PTHR43840">
    <property type="entry name" value="MITOCHONDRIAL METAL TRANSPORTER 1-RELATED"/>
    <property type="match status" value="1"/>
</dbReference>
<dbReference type="Pfam" id="PF16916">
    <property type="entry name" value="ZT_dimer"/>
    <property type="match status" value="1"/>
</dbReference>
<proteinExistence type="inferred from homology"/>
<dbReference type="InterPro" id="IPR036837">
    <property type="entry name" value="Cation_efflux_CTD_sf"/>
</dbReference>
<dbReference type="PANTHER" id="PTHR43840:SF15">
    <property type="entry name" value="MITOCHONDRIAL METAL TRANSPORTER 1-RELATED"/>
    <property type="match status" value="1"/>
</dbReference>
<evidence type="ECO:0000256" key="6">
    <source>
        <dbReference type="ARBA" id="ARBA00023136"/>
    </source>
</evidence>
<comment type="subcellular location">
    <subcellularLocation>
        <location evidence="1">Membrane</location>
        <topology evidence="1">Multi-pass membrane protein</topology>
    </subcellularLocation>
</comment>
<dbReference type="InterPro" id="IPR058533">
    <property type="entry name" value="Cation_efflux_TM"/>
</dbReference>
<feature type="domain" description="Cation efflux protein cytoplasmic" evidence="9">
    <location>
        <begin position="228"/>
        <end position="304"/>
    </location>
</feature>
<organism evidence="10 11">
    <name type="scientific">Longicatena caecimuris</name>
    <dbReference type="NCBI Taxonomy" id="1796635"/>
    <lineage>
        <taxon>Bacteria</taxon>
        <taxon>Bacillati</taxon>
        <taxon>Bacillota</taxon>
        <taxon>Erysipelotrichia</taxon>
        <taxon>Erysipelotrichales</taxon>
        <taxon>Erysipelotrichaceae</taxon>
        <taxon>Longicatena</taxon>
    </lineage>
</organism>
<evidence type="ECO:0000256" key="1">
    <source>
        <dbReference type="ARBA" id="ARBA00004141"/>
    </source>
</evidence>
<feature type="transmembrane region" description="Helical" evidence="7">
    <location>
        <begin position="198"/>
        <end position="216"/>
    </location>
</feature>
<keyword evidence="4 7" id="KW-0812">Transmembrane</keyword>
<accession>A0A4R3TMG1</accession>
<dbReference type="GO" id="GO:0016020">
    <property type="term" value="C:membrane"/>
    <property type="evidence" value="ECO:0007669"/>
    <property type="project" value="UniProtKB-SubCell"/>
</dbReference>
<dbReference type="GO" id="GO:0008324">
    <property type="term" value="F:monoatomic cation transmembrane transporter activity"/>
    <property type="evidence" value="ECO:0007669"/>
    <property type="project" value="InterPro"/>
</dbReference>
<evidence type="ECO:0000256" key="7">
    <source>
        <dbReference type="SAM" id="Phobius"/>
    </source>
</evidence>
<dbReference type="FunFam" id="1.20.1510.10:FF:000006">
    <property type="entry name" value="Divalent cation efflux transporter"/>
    <property type="match status" value="1"/>
</dbReference>
<keyword evidence="6 7" id="KW-0472">Membrane</keyword>
<dbReference type="Pfam" id="PF01545">
    <property type="entry name" value="Cation_efflux"/>
    <property type="match status" value="1"/>
</dbReference>
<feature type="transmembrane region" description="Helical" evidence="7">
    <location>
        <begin position="98"/>
        <end position="116"/>
    </location>
</feature>
<comment type="caution">
    <text evidence="10">The sequence shown here is derived from an EMBL/GenBank/DDBJ whole genome shotgun (WGS) entry which is preliminary data.</text>
</comment>
<feature type="transmembrane region" description="Helical" evidence="7">
    <location>
        <begin position="173"/>
        <end position="192"/>
    </location>
</feature>
<protein>
    <submittedName>
        <fullName evidence="10">Cation diffusion facilitator family transporter</fullName>
    </submittedName>
</protein>
<dbReference type="InterPro" id="IPR002524">
    <property type="entry name" value="Cation_efflux"/>
</dbReference>
<evidence type="ECO:0000259" key="9">
    <source>
        <dbReference type="Pfam" id="PF16916"/>
    </source>
</evidence>
<evidence type="ECO:0000256" key="5">
    <source>
        <dbReference type="ARBA" id="ARBA00022989"/>
    </source>
</evidence>
<dbReference type="Proteomes" id="UP000295773">
    <property type="component" value="Unassembled WGS sequence"/>
</dbReference>
<comment type="similarity">
    <text evidence="2">Belongs to the cation diffusion facilitator (CDF) transporter (TC 2.A.4) family.</text>
</comment>
<dbReference type="SUPFAM" id="SSF160240">
    <property type="entry name" value="Cation efflux protein cytoplasmic domain-like"/>
    <property type="match status" value="1"/>
</dbReference>
<sequence length="399" mass="44459">MMIALLAKKMIPDHENIENEKVRRAYGNLTSTVGIANNILLFVFKFIAGTLAHSVSITADAINNLSDAGSSVISLISFKLSSKPADEKHPFGHARYECIASMVVACLILLLGFELIKTSLDKILHPEAVVFSWLSLVILVFSISVKLWMYSYNKKYGRLLQSSIMEATAADSISDVMATGAVLLSSIISPLIHFNLDGYMGIIVAFFILFAGTGIIKQALDELLGQAPSEDLVEKIQQKIMSYEGVLGMHDLMIHDYGSHNTFASAHVEVDCKVDVLKSHDMIDNIERDFKDNMGLEMVLHMDPINIDDPLTNELRDYIRTSVKEIHEDLTIHDFRIVPGETHTNLIFDVVVPFHVKMSNQTILDMLSEKVSAKGHTYYLVVTFDRAYTSQSKTEAAQE</sequence>
<feature type="transmembrane region" description="Helical" evidence="7">
    <location>
        <begin position="128"/>
        <end position="152"/>
    </location>
</feature>
<keyword evidence="5 7" id="KW-1133">Transmembrane helix</keyword>
<dbReference type="RefSeq" id="WP_008689029.1">
    <property type="nucleotide sequence ID" value="NZ_DBFJFZ010000040.1"/>
</dbReference>
<evidence type="ECO:0000256" key="4">
    <source>
        <dbReference type="ARBA" id="ARBA00022692"/>
    </source>
</evidence>